<accession>A0ABR9J0F7</accession>
<dbReference type="SUPFAM" id="SSF47598">
    <property type="entry name" value="Ribbon-helix-helix"/>
    <property type="match status" value="1"/>
</dbReference>
<dbReference type="InterPro" id="IPR010985">
    <property type="entry name" value="Ribbon_hlx_hlx"/>
</dbReference>
<dbReference type="PANTHER" id="PTHR40688:SF2">
    <property type="entry name" value="RIBBON-HELIX-HELIX PROTEIN COPG DOMAIN-CONTAINING PROTEIN"/>
    <property type="match status" value="1"/>
</dbReference>
<comment type="caution">
    <text evidence="1">The sequence shown here is derived from an EMBL/GenBank/DDBJ whole genome shotgun (WGS) entry which is preliminary data.</text>
</comment>
<name>A0ABR9J0F7_RHIVS</name>
<dbReference type="EMBL" id="JADBEC010000002">
    <property type="protein sequence ID" value="MBE1508552.1"/>
    <property type="molecule type" value="Genomic_DNA"/>
</dbReference>
<dbReference type="InterPro" id="IPR052991">
    <property type="entry name" value="Non-func_TypeII_TA_Antitoxin"/>
</dbReference>
<organism evidence="1 2">
    <name type="scientific">Rhizobium viscosum</name>
    <name type="common">Arthrobacter viscosus</name>
    <dbReference type="NCBI Taxonomy" id="1673"/>
    <lineage>
        <taxon>Bacteria</taxon>
        <taxon>Pseudomonadati</taxon>
        <taxon>Pseudomonadota</taxon>
        <taxon>Alphaproteobacteria</taxon>
        <taxon>Hyphomicrobiales</taxon>
        <taxon>Rhizobiaceae</taxon>
        <taxon>Rhizobium/Agrobacterium group</taxon>
        <taxon>Rhizobium</taxon>
    </lineage>
</organism>
<proteinExistence type="predicted"/>
<gene>
    <name evidence="1" type="ORF">H4W29_005797</name>
</gene>
<evidence type="ECO:0000313" key="2">
    <source>
        <dbReference type="Proteomes" id="UP000620262"/>
    </source>
</evidence>
<reference evidence="1 2" key="1">
    <citation type="submission" date="2020-10" db="EMBL/GenBank/DDBJ databases">
        <title>Sequencing the genomes of 1000 actinobacteria strains.</title>
        <authorList>
            <person name="Klenk H.-P."/>
        </authorList>
    </citation>
    <scope>NUCLEOTIDE SEQUENCE [LARGE SCALE GENOMIC DNA]</scope>
    <source>
        <strain evidence="1 2">DSM 7307</strain>
    </source>
</reference>
<dbReference type="PANTHER" id="PTHR40688">
    <property type="match status" value="1"/>
</dbReference>
<sequence>MMVLIHEQNLDEPFWFINNQSEPKRLETMTAAFTVRVSDETANKLNQIAEKLDRSRAYMAAEAIEAFVEQQEWQLAEIEAGLAEADRGEFASAEDVAKVVGKYVKSARQS</sequence>
<keyword evidence="2" id="KW-1185">Reference proteome</keyword>
<dbReference type="CDD" id="cd22233">
    <property type="entry name" value="RHH_CopAso-like"/>
    <property type="match status" value="1"/>
</dbReference>
<evidence type="ECO:0000313" key="1">
    <source>
        <dbReference type="EMBL" id="MBE1508552.1"/>
    </source>
</evidence>
<dbReference type="Proteomes" id="UP000620262">
    <property type="component" value="Unassembled WGS sequence"/>
</dbReference>
<protein>
    <submittedName>
        <fullName evidence="1">Transcriptional regulator</fullName>
    </submittedName>
</protein>